<evidence type="ECO:0000313" key="4">
    <source>
        <dbReference type="EMBL" id="NGM12411.1"/>
    </source>
</evidence>
<gene>
    <name evidence="4" type="ORF">ENC19_06910</name>
</gene>
<feature type="compositionally biased region" description="Low complexity" evidence="2">
    <location>
        <begin position="93"/>
        <end position="105"/>
    </location>
</feature>
<dbReference type="EMBL" id="SAIY01000002">
    <property type="protein sequence ID" value="NGM12411.1"/>
    <property type="molecule type" value="Genomic_DNA"/>
</dbReference>
<dbReference type="Proteomes" id="UP000478148">
    <property type="component" value="Unassembled WGS sequence"/>
</dbReference>
<evidence type="ECO:0000256" key="1">
    <source>
        <dbReference type="ARBA" id="ARBA00022737"/>
    </source>
</evidence>
<reference evidence="4 5" key="1">
    <citation type="submission" date="2020-02" db="EMBL/GenBank/DDBJ databases">
        <title>Draft Genome Sequence of Verrucosispora sp. Strain CWR15, Isolated from Gulf of Mexico Sponge.</title>
        <authorList>
            <person name="Kennedy S.J."/>
            <person name="Cella E."/>
            <person name="Azarian T."/>
            <person name="Baker B.J."/>
            <person name="Shaw L.N."/>
        </authorList>
    </citation>
    <scope>NUCLEOTIDE SEQUENCE [LARGE SCALE GENOMIC DNA]</scope>
    <source>
        <strain evidence="4 5">CWR15</strain>
    </source>
</reference>
<accession>A0A6M1L210</accession>
<comment type="caution">
    <text evidence="4">The sequence shown here is derived from an EMBL/GenBank/DDBJ whole genome shotgun (WGS) entry which is preliminary data.</text>
</comment>
<feature type="domain" description="Teneurin-like YD-shell" evidence="3">
    <location>
        <begin position="36"/>
        <end position="297"/>
    </location>
</feature>
<sequence>MARSSPAAPLTRVAHSSGSTTLVSQDVTRNLAGAPDTVTTTRGGSTSRAIYSYDDIGQVTRVCRPAAGTTCAATDQQTSYGYDHNGNRKSKVTTQSGSTSTTTYGYDDDDRPTGRTVNGATTTLTYNANGALATEAGPGGTTTYGYGLDANLRRVQPPTGPVVGYDYDGDGNRIGRTVNASTDATWTVDTLGLPTRVEEKNGAGTLTHKWWEEPQGQLGSAIADTVAATPAWLLDDYQGSVTDLANATALTGSATSDPFGEVVTSSGTYVNNPLRFHGQHLDQKNGLYDVRARDYDAGQRSVHHPGPGAAGAGDLVHPDLPLRVQPADGTERSDGAVRERLYGDHRWHRRWAGGGVDCWLSGDDRNTCIKKVVVGAAAGALTGATMGMAGGAGTGLYGGLAAGSQSGVRQVASCDRRWLRKRAVWLRSGGLDGASRTATATPVRTSSGERRSAAWAATRVVLGRRRSRCRSCWSPSC</sequence>
<evidence type="ECO:0000256" key="2">
    <source>
        <dbReference type="SAM" id="MobiDB-lite"/>
    </source>
</evidence>
<dbReference type="Pfam" id="PF25023">
    <property type="entry name" value="TEN_YD-shell"/>
    <property type="match status" value="1"/>
</dbReference>
<evidence type="ECO:0000259" key="3">
    <source>
        <dbReference type="Pfam" id="PF25023"/>
    </source>
</evidence>
<dbReference type="NCBIfam" id="TIGR01643">
    <property type="entry name" value="YD_repeat_2x"/>
    <property type="match status" value="1"/>
</dbReference>
<keyword evidence="5" id="KW-1185">Reference proteome</keyword>
<feature type="region of interest" description="Disordered" evidence="2">
    <location>
        <begin position="1"/>
        <end position="21"/>
    </location>
</feature>
<evidence type="ECO:0000313" key="5">
    <source>
        <dbReference type="Proteomes" id="UP000478148"/>
    </source>
</evidence>
<dbReference type="PANTHER" id="PTHR32305:SF15">
    <property type="entry name" value="PROTEIN RHSA-RELATED"/>
    <property type="match status" value="1"/>
</dbReference>
<dbReference type="InterPro" id="IPR006530">
    <property type="entry name" value="YD"/>
</dbReference>
<name>A0A6M1L210_9ACTN</name>
<protein>
    <recommendedName>
        <fullName evidence="3">Teneurin-like YD-shell domain-containing protein</fullName>
    </recommendedName>
</protein>
<proteinExistence type="predicted"/>
<dbReference type="Gene3D" id="2.180.10.10">
    <property type="entry name" value="RHS repeat-associated core"/>
    <property type="match status" value="1"/>
</dbReference>
<dbReference type="InterPro" id="IPR056823">
    <property type="entry name" value="TEN-like_YD-shell"/>
</dbReference>
<dbReference type="AlphaFoldDB" id="A0A6M1L210"/>
<dbReference type="RefSeq" id="WP_164446290.1">
    <property type="nucleotide sequence ID" value="NZ_SAIY01000002.1"/>
</dbReference>
<dbReference type="PANTHER" id="PTHR32305">
    <property type="match status" value="1"/>
</dbReference>
<keyword evidence="1" id="KW-0677">Repeat</keyword>
<feature type="region of interest" description="Disordered" evidence="2">
    <location>
        <begin position="77"/>
        <end position="114"/>
    </location>
</feature>
<organism evidence="4 5">
    <name type="scientific">Verrucosispora sioxanthis</name>
    <dbReference type="NCBI Taxonomy" id="2499994"/>
    <lineage>
        <taxon>Bacteria</taxon>
        <taxon>Bacillati</taxon>
        <taxon>Actinomycetota</taxon>
        <taxon>Actinomycetes</taxon>
        <taxon>Micromonosporales</taxon>
        <taxon>Micromonosporaceae</taxon>
        <taxon>Micromonospora</taxon>
    </lineage>
</organism>
<dbReference type="InterPro" id="IPR050708">
    <property type="entry name" value="T6SS_VgrG/RHS"/>
</dbReference>